<gene>
    <name evidence="9" type="ORF">PIL02S_03824</name>
</gene>
<evidence type="ECO:0000256" key="1">
    <source>
        <dbReference type="ARBA" id="ARBA00004651"/>
    </source>
</evidence>
<evidence type="ECO:0000256" key="2">
    <source>
        <dbReference type="ARBA" id="ARBA00022448"/>
    </source>
</evidence>
<feature type="transmembrane region" description="Helical" evidence="7">
    <location>
        <begin position="44"/>
        <end position="64"/>
    </location>
</feature>
<keyword evidence="6 7" id="KW-0472">Membrane</keyword>
<feature type="transmembrane region" description="Helical" evidence="7">
    <location>
        <begin position="292"/>
        <end position="310"/>
    </location>
</feature>
<dbReference type="GO" id="GO:0022857">
    <property type="term" value="F:transmembrane transporter activity"/>
    <property type="evidence" value="ECO:0007669"/>
    <property type="project" value="InterPro"/>
</dbReference>
<feature type="transmembrane region" description="Helical" evidence="7">
    <location>
        <begin position="238"/>
        <end position="256"/>
    </location>
</feature>
<dbReference type="Gene3D" id="1.20.1250.20">
    <property type="entry name" value="MFS general substrate transporter like domains"/>
    <property type="match status" value="2"/>
</dbReference>
<feature type="transmembrane region" description="Helical" evidence="7">
    <location>
        <begin position="71"/>
        <end position="89"/>
    </location>
</feature>
<dbReference type="InterPro" id="IPR050189">
    <property type="entry name" value="MFS_Efflux_Transporters"/>
</dbReference>
<evidence type="ECO:0000256" key="3">
    <source>
        <dbReference type="ARBA" id="ARBA00022475"/>
    </source>
</evidence>
<dbReference type="Proteomes" id="UP000247459">
    <property type="component" value="Unassembled WGS sequence"/>
</dbReference>
<name>A0A2W0CLD4_9BACL</name>
<keyword evidence="3" id="KW-1003">Cell membrane</keyword>
<proteinExistence type="predicted"/>
<evidence type="ECO:0000313" key="9">
    <source>
        <dbReference type="EMBL" id="PYY28618.1"/>
    </source>
</evidence>
<evidence type="ECO:0000313" key="10">
    <source>
        <dbReference type="Proteomes" id="UP000247459"/>
    </source>
</evidence>
<evidence type="ECO:0000259" key="8">
    <source>
        <dbReference type="PROSITE" id="PS50850"/>
    </source>
</evidence>
<organism evidence="9 10">
    <name type="scientific">Paenibacillus illinoisensis</name>
    <dbReference type="NCBI Taxonomy" id="59845"/>
    <lineage>
        <taxon>Bacteria</taxon>
        <taxon>Bacillati</taxon>
        <taxon>Bacillota</taxon>
        <taxon>Bacilli</taxon>
        <taxon>Bacillales</taxon>
        <taxon>Paenibacillaceae</taxon>
        <taxon>Paenibacillus</taxon>
    </lineage>
</organism>
<dbReference type="GO" id="GO:0005886">
    <property type="term" value="C:plasma membrane"/>
    <property type="evidence" value="ECO:0007669"/>
    <property type="project" value="UniProtKB-SubCell"/>
</dbReference>
<evidence type="ECO:0000256" key="4">
    <source>
        <dbReference type="ARBA" id="ARBA00022692"/>
    </source>
</evidence>
<reference evidence="9 10" key="1">
    <citation type="submission" date="2018-01" db="EMBL/GenBank/DDBJ databases">
        <title>Genome sequence of the PGP bacterium Paenibacillus illinoisensis E3.</title>
        <authorList>
            <person name="Rolli E."/>
            <person name="Marasco R."/>
            <person name="Bessem C."/>
            <person name="Michoud G."/>
            <person name="Gaiarsa S."/>
            <person name="Borin S."/>
            <person name="Daffonchio D."/>
        </authorList>
    </citation>
    <scope>NUCLEOTIDE SEQUENCE [LARGE SCALE GENOMIC DNA]</scope>
    <source>
        <strain evidence="9 10">E3</strain>
    </source>
</reference>
<feature type="transmembrane region" description="Helical" evidence="7">
    <location>
        <begin position="268"/>
        <end position="286"/>
    </location>
</feature>
<dbReference type="PANTHER" id="PTHR43124">
    <property type="entry name" value="PURINE EFFLUX PUMP PBUE"/>
    <property type="match status" value="1"/>
</dbReference>
<accession>A0A2W0CLD4</accession>
<dbReference type="InterPro" id="IPR036259">
    <property type="entry name" value="MFS_trans_sf"/>
</dbReference>
<comment type="caution">
    <text evidence="9">The sequence shown here is derived from an EMBL/GenBank/DDBJ whole genome shotgun (WGS) entry which is preliminary data.</text>
</comment>
<dbReference type="InterPro" id="IPR011701">
    <property type="entry name" value="MFS"/>
</dbReference>
<feature type="transmembrane region" description="Helical" evidence="7">
    <location>
        <begin position="350"/>
        <end position="368"/>
    </location>
</feature>
<feature type="transmembrane region" description="Helical" evidence="7">
    <location>
        <begin position="5"/>
        <end position="24"/>
    </location>
</feature>
<comment type="subcellular location">
    <subcellularLocation>
        <location evidence="1">Cell membrane</location>
        <topology evidence="1">Multi-pass membrane protein</topology>
    </subcellularLocation>
</comment>
<feature type="transmembrane region" description="Helical" evidence="7">
    <location>
        <begin position="95"/>
        <end position="120"/>
    </location>
</feature>
<dbReference type="PANTHER" id="PTHR43124:SF3">
    <property type="entry name" value="CHLORAMPHENICOL EFFLUX PUMP RV0191"/>
    <property type="match status" value="1"/>
</dbReference>
<evidence type="ECO:0000256" key="7">
    <source>
        <dbReference type="SAM" id="Phobius"/>
    </source>
</evidence>
<feature type="transmembrane region" description="Helical" evidence="7">
    <location>
        <begin position="199"/>
        <end position="218"/>
    </location>
</feature>
<keyword evidence="2" id="KW-0813">Transport</keyword>
<protein>
    <recommendedName>
        <fullName evidence="8">Major facilitator superfamily (MFS) profile domain-containing protein</fullName>
    </recommendedName>
</protein>
<sequence>MLKRIIFPGIALISVCYAFGRFSYGLFMPEISESLQLNDTQSGAINSATYIAYCLSLIIAPLIINRIGHYPVIQIAGISAILGLLGIALSPNALVLTIAVFLAGLSTGLASPALGNTVYAELQPEQQARGNSWINTGTSFGIIVSGPIYLLFSEYWRWSYIFFAVLGVLVLLWNRRVLSPRKTEPCTKSLWACMKPTRPGMALLMASLLTGFSSAIYWTFARSFLTDEKGASDSEAVLFWIVMGILGILGGCAGRIIERIGIGRSYHVGILLLAISLGVIILPSMTASLTSAVMFGSTYIFLTSVFIVWATRLFRPNTSIGISLAFLALGAGQFFGSSIAGYTIDAFSNTTAFIAFAVLGLFGLLIRVKVAD</sequence>
<keyword evidence="4 7" id="KW-0812">Transmembrane</keyword>
<dbReference type="InterPro" id="IPR020846">
    <property type="entry name" value="MFS_dom"/>
</dbReference>
<keyword evidence="5 7" id="KW-1133">Transmembrane helix</keyword>
<dbReference type="SUPFAM" id="SSF103473">
    <property type="entry name" value="MFS general substrate transporter"/>
    <property type="match status" value="1"/>
</dbReference>
<feature type="transmembrane region" description="Helical" evidence="7">
    <location>
        <begin position="132"/>
        <end position="152"/>
    </location>
</feature>
<evidence type="ECO:0000256" key="6">
    <source>
        <dbReference type="ARBA" id="ARBA00023136"/>
    </source>
</evidence>
<dbReference type="AlphaFoldDB" id="A0A2W0CLD4"/>
<dbReference type="PROSITE" id="PS50850">
    <property type="entry name" value="MFS"/>
    <property type="match status" value="1"/>
</dbReference>
<feature type="domain" description="Major facilitator superfamily (MFS) profile" evidence="8">
    <location>
        <begin position="1"/>
        <end position="372"/>
    </location>
</feature>
<feature type="transmembrane region" description="Helical" evidence="7">
    <location>
        <begin position="158"/>
        <end position="178"/>
    </location>
</feature>
<feature type="transmembrane region" description="Helical" evidence="7">
    <location>
        <begin position="322"/>
        <end position="344"/>
    </location>
</feature>
<dbReference type="EMBL" id="PRLG01000020">
    <property type="protein sequence ID" value="PYY28618.1"/>
    <property type="molecule type" value="Genomic_DNA"/>
</dbReference>
<dbReference type="Pfam" id="PF07690">
    <property type="entry name" value="MFS_1"/>
    <property type="match status" value="1"/>
</dbReference>
<evidence type="ECO:0000256" key="5">
    <source>
        <dbReference type="ARBA" id="ARBA00022989"/>
    </source>
</evidence>